<dbReference type="EMBL" id="KV875093">
    <property type="protein sequence ID" value="OIW35058.1"/>
    <property type="molecule type" value="Genomic_DNA"/>
</dbReference>
<dbReference type="InterPro" id="IPR011051">
    <property type="entry name" value="RmlC_Cupin_sf"/>
</dbReference>
<name>A0A1J7K4D1_9PEZI</name>
<dbReference type="STRING" id="1408157.A0A1J7K4D1"/>
<dbReference type="CDD" id="cd02231">
    <property type="entry name" value="cupin_BLL6423-like"/>
    <property type="match status" value="1"/>
</dbReference>
<accession>A0A1J7K4D1</accession>
<dbReference type="Pfam" id="PF07883">
    <property type="entry name" value="Cupin_2"/>
    <property type="match status" value="1"/>
</dbReference>
<reference evidence="2 3" key="1">
    <citation type="submission" date="2016-10" db="EMBL/GenBank/DDBJ databases">
        <title>Draft genome sequence of Coniochaeta ligniaria NRRL30616, a lignocellulolytic fungus for bioabatement of inhibitors in plant biomass hydrolysates.</title>
        <authorList>
            <consortium name="DOE Joint Genome Institute"/>
            <person name="Jimenez D.J."/>
            <person name="Hector R.E."/>
            <person name="Riley R."/>
            <person name="Sun H."/>
            <person name="Grigoriev I.V."/>
            <person name="Van Elsas J.D."/>
            <person name="Nichols N.N."/>
        </authorList>
    </citation>
    <scope>NUCLEOTIDE SEQUENCE [LARGE SCALE GENOMIC DNA]</scope>
    <source>
        <strain evidence="2 3">NRRL 30616</strain>
    </source>
</reference>
<proteinExistence type="predicted"/>
<gene>
    <name evidence="2" type="ORF">CONLIGDRAFT_676001</name>
</gene>
<evidence type="ECO:0000259" key="1">
    <source>
        <dbReference type="Pfam" id="PF07883"/>
    </source>
</evidence>
<dbReference type="OrthoDB" id="5840532at2759"/>
<dbReference type="InterPro" id="IPR047142">
    <property type="entry name" value="OryJ/VirC-like"/>
</dbReference>
<organism evidence="2 3">
    <name type="scientific">Coniochaeta ligniaria NRRL 30616</name>
    <dbReference type="NCBI Taxonomy" id="1408157"/>
    <lineage>
        <taxon>Eukaryota</taxon>
        <taxon>Fungi</taxon>
        <taxon>Dikarya</taxon>
        <taxon>Ascomycota</taxon>
        <taxon>Pezizomycotina</taxon>
        <taxon>Sordariomycetes</taxon>
        <taxon>Sordariomycetidae</taxon>
        <taxon>Coniochaetales</taxon>
        <taxon>Coniochaetaceae</taxon>
        <taxon>Coniochaeta</taxon>
    </lineage>
</organism>
<dbReference type="PANTHER" id="PTHR36156:SF3">
    <property type="entry name" value="CUPIN 2 CONSERVED BARREL DOMAIN-CONTAINING PROTEIN"/>
    <property type="match status" value="1"/>
</dbReference>
<dbReference type="PANTHER" id="PTHR36156">
    <property type="entry name" value="SLR2101 PROTEIN"/>
    <property type="match status" value="1"/>
</dbReference>
<dbReference type="Proteomes" id="UP000182658">
    <property type="component" value="Unassembled WGS sequence"/>
</dbReference>
<dbReference type="InterPro" id="IPR013096">
    <property type="entry name" value="Cupin_2"/>
</dbReference>
<dbReference type="AlphaFoldDB" id="A0A1J7K4D1"/>
<evidence type="ECO:0000313" key="3">
    <source>
        <dbReference type="Proteomes" id="UP000182658"/>
    </source>
</evidence>
<feature type="domain" description="Cupin type-2" evidence="1">
    <location>
        <begin position="86"/>
        <end position="153"/>
    </location>
</feature>
<dbReference type="SUPFAM" id="SSF51182">
    <property type="entry name" value="RmlC-like cupins"/>
    <property type="match status" value="1"/>
</dbReference>
<dbReference type="InterPro" id="IPR014710">
    <property type="entry name" value="RmlC-like_jellyroll"/>
</dbReference>
<dbReference type="Gene3D" id="2.60.120.10">
    <property type="entry name" value="Jelly Rolls"/>
    <property type="match status" value="1"/>
</dbReference>
<keyword evidence="3" id="KW-1185">Reference proteome</keyword>
<protein>
    <recommendedName>
        <fullName evidence="1">Cupin type-2 domain-containing protein</fullName>
    </recommendedName>
</protein>
<evidence type="ECO:0000313" key="2">
    <source>
        <dbReference type="EMBL" id="OIW35058.1"/>
    </source>
</evidence>
<dbReference type="InParanoid" id="A0A1J7K4D1"/>
<sequence>MALQHNHLRPVTRFITDHNAEGLAIFNKDVPQTVSPKSIPTGDSFYLGYTATDIPIDLTTDLAAYKQHLSSDPVFTVPGGTALSVIDLVPGSTGPMHRTLSLDYAVVLLGAVELILDSGEARTLQQGDIVIQRGTIHQWRNASKTEWARMLFVLQESRPVEVAGKTLEQEFRFE</sequence>